<dbReference type="Gene3D" id="3.40.50.300">
    <property type="entry name" value="P-loop containing nucleotide triphosphate hydrolases"/>
    <property type="match status" value="1"/>
</dbReference>
<evidence type="ECO:0000313" key="6">
    <source>
        <dbReference type="Proteomes" id="UP000501727"/>
    </source>
</evidence>
<dbReference type="InterPro" id="IPR017871">
    <property type="entry name" value="ABC_transporter-like_CS"/>
</dbReference>
<evidence type="ECO:0000313" key="5">
    <source>
        <dbReference type="EMBL" id="BCA87441.1"/>
    </source>
</evidence>
<dbReference type="Pfam" id="PF00005">
    <property type="entry name" value="ABC_tran"/>
    <property type="match status" value="1"/>
</dbReference>
<protein>
    <submittedName>
        <fullName evidence="5">ABC transporter ATP-binding protein</fullName>
    </submittedName>
</protein>
<evidence type="ECO:0000259" key="4">
    <source>
        <dbReference type="PROSITE" id="PS50893"/>
    </source>
</evidence>
<dbReference type="SMART" id="SM00382">
    <property type="entry name" value="AAA"/>
    <property type="match status" value="1"/>
</dbReference>
<proteinExistence type="predicted"/>
<dbReference type="InterPro" id="IPR003439">
    <property type="entry name" value="ABC_transporter-like_ATP-bd"/>
</dbReference>
<feature type="region of interest" description="Disordered" evidence="3">
    <location>
        <begin position="247"/>
        <end position="272"/>
    </location>
</feature>
<dbReference type="SUPFAM" id="SSF52540">
    <property type="entry name" value="P-loop containing nucleoside triphosphate hydrolases"/>
    <property type="match status" value="1"/>
</dbReference>
<dbReference type="PANTHER" id="PTHR43038:SF3">
    <property type="entry name" value="ABC TRANSPORTER G FAMILY MEMBER 20 ISOFORM X1"/>
    <property type="match status" value="1"/>
</dbReference>
<keyword evidence="1" id="KW-0547">Nucleotide-binding</keyword>
<organism evidence="5 6">
    <name type="scientific">Adlercreutzia hattorii</name>
    <dbReference type="NCBI Taxonomy" id="2707299"/>
    <lineage>
        <taxon>Bacteria</taxon>
        <taxon>Bacillati</taxon>
        <taxon>Actinomycetota</taxon>
        <taxon>Coriobacteriia</taxon>
        <taxon>Eggerthellales</taxon>
        <taxon>Eggerthellaceae</taxon>
        <taxon>Adlercreutzia</taxon>
    </lineage>
</organism>
<dbReference type="GO" id="GO:0016887">
    <property type="term" value="F:ATP hydrolysis activity"/>
    <property type="evidence" value="ECO:0007669"/>
    <property type="project" value="InterPro"/>
</dbReference>
<dbReference type="PROSITE" id="PS50893">
    <property type="entry name" value="ABC_TRANSPORTER_2"/>
    <property type="match status" value="1"/>
</dbReference>
<dbReference type="InterPro" id="IPR003593">
    <property type="entry name" value="AAA+_ATPase"/>
</dbReference>
<keyword evidence="2 5" id="KW-0067">ATP-binding</keyword>
<dbReference type="AlphaFoldDB" id="A0A6F8SHU3"/>
<dbReference type="PROSITE" id="PS00211">
    <property type="entry name" value="ABC_TRANSPORTER_1"/>
    <property type="match status" value="1"/>
</dbReference>
<dbReference type="RefSeq" id="WP_231699546.1">
    <property type="nucleotide sequence ID" value="NZ_AP022829.1"/>
</dbReference>
<dbReference type="GO" id="GO:0005524">
    <property type="term" value="F:ATP binding"/>
    <property type="evidence" value="ECO:0007669"/>
    <property type="project" value="UniProtKB-KW"/>
</dbReference>
<evidence type="ECO:0000256" key="3">
    <source>
        <dbReference type="SAM" id="MobiDB-lite"/>
    </source>
</evidence>
<gene>
    <name evidence="5" type="ORF">ADCFC_23910</name>
</gene>
<reference evidence="6" key="2">
    <citation type="submission" date="2020-03" db="EMBL/GenBank/DDBJ databases">
        <title>Complete Genome Sequence of Adlercreutzia sp. strain 8CFCBH1 Producing Equol, Isolated from Healthy Japanese Feces.</title>
        <authorList>
            <person name="Ogata Y."/>
            <person name="Sakamoto M."/>
            <person name="Ohkuma M."/>
            <person name="Hattori M."/>
            <person name="Suda W."/>
        </authorList>
    </citation>
    <scope>NUCLEOTIDE SEQUENCE [LARGE SCALE GENOMIC DNA]</scope>
    <source>
        <strain evidence="6">8CFCBH1</strain>
    </source>
</reference>
<reference evidence="6" key="1">
    <citation type="journal article" date="2020" name="Microbiol. Resour. Announc.">
        <title>Complete Genome Sequence of Adlercreutzia sp. Strain 8CFCBH1, a Potent Producer of Equol, Isolated from Healthy Japanese Feces.</title>
        <authorList>
            <person name="Ogata Y."/>
            <person name="Sakamoto M."/>
            <person name="Ohkuma M."/>
            <person name="Hattori M."/>
            <person name="Suda W."/>
        </authorList>
    </citation>
    <scope>NUCLEOTIDE SEQUENCE [LARGE SCALE GENOMIC DNA]</scope>
    <source>
        <strain evidence="6">8CFCBH1</strain>
    </source>
</reference>
<dbReference type="PANTHER" id="PTHR43038">
    <property type="entry name" value="ATP-BINDING CASSETTE, SUB-FAMILY H, MEMBER 1"/>
    <property type="match status" value="1"/>
</dbReference>
<sequence length="272" mass="29741">MNACTPAIAIDRVQFCYGRPGPRRRDTLLALKDISLSVAAGDILCLLGPSGCGKTTLVNLIMGVDVPTSGTVRVLGEGAPFRTARARIGFMPQDDALYEDVTAEENLRFFAALYGVKGERLTRRMDELFAFVRLDEHRKKLVHDYSGGMKRRLSLAVALVHEPAVLVLDEPTVGLDPEHRRYIWNHLEALAAQGCAIVVTTHVMDEAERCARIAMIREGRLIADASPADILARTGTNTLEDAFLALEESESPDTAAEPNVSPSLGEKEAYHD</sequence>
<evidence type="ECO:0000256" key="1">
    <source>
        <dbReference type="ARBA" id="ARBA00022741"/>
    </source>
</evidence>
<dbReference type="EMBL" id="AP022829">
    <property type="protein sequence ID" value="BCA87441.1"/>
    <property type="molecule type" value="Genomic_DNA"/>
</dbReference>
<dbReference type="KEGG" id="ahat:ADCFC_00600"/>
<accession>A0A6F8SHU3</accession>
<evidence type="ECO:0000256" key="2">
    <source>
        <dbReference type="ARBA" id="ARBA00022840"/>
    </source>
</evidence>
<name>A0A6F8SHU3_9ACTN</name>
<feature type="domain" description="ABC transporter" evidence="4">
    <location>
        <begin position="8"/>
        <end position="243"/>
    </location>
</feature>
<dbReference type="InterPro" id="IPR027417">
    <property type="entry name" value="P-loop_NTPase"/>
</dbReference>
<dbReference type="Proteomes" id="UP000501727">
    <property type="component" value="Chromosome"/>
</dbReference>
<keyword evidence="6" id="KW-1185">Reference proteome</keyword>